<keyword evidence="1" id="KW-0812">Transmembrane</keyword>
<dbReference type="AlphaFoldDB" id="A0A0H3U7N2"/>
<reference evidence="2" key="1">
    <citation type="submission" date="2013-08" db="EMBL/GenBank/DDBJ databases">
        <title>Comparison of modified E. coli strains.</title>
        <authorList>
            <person name="Juergensen J."/>
            <person name="Bonge A."/>
            <person name="Streit W.R."/>
        </authorList>
    </citation>
    <scope>NUCLEOTIDE SEQUENCE</scope>
</reference>
<feature type="transmembrane region" description="Helical" evidence="1">
    <location>
        <begin position="162"/>
        <end position="183"/>
    </location>
</feature>
<evidence type="ECO:0008006" key="3">
    <source>
        <dbReference type="Google" id="ProtNLM"/>
    </source>
</evidence>
<accession>A0A0H3U7N2</accession>
<protein>
    <recommendedName>
        <fullName evidence="3">Transmembrane protein</fullName>
    </recommendedName>
</protein>
<feature type="transmembrane region" description="Helical" evidence="1">
    <location>
        <begin position="20"/>
        <end position="37"/>
    </location>
</feature>
<organism evidence="2">
    <name type="scientific">uncultured bacterium fosmid pJB65E1</name>
    <dbReference type="NCBI Taxonomy" id="1478066"/>
    <lineage>
        <taxon>Bacteria</taxon>
        <taxon>environmental samples</taxon>
    </lineage>
</organism>
<keyword evidence="1" id="KW-1133">Transmembrane helix</keyword>
<evidence type="ECO:0000313" key="2">
    <source>
        <dbReference type="EMBL" id="AIF26589.1"/>
    </source>
</evidence>
<dbReference type="InterPro" id="IPR045692">
    <property type="entry name" value="DUF6057"/>
</dbReference>
<feature type="transmembrane region" description="Helical" evidence="1">
    <location>
        <begin position="234"/>
        <end position="256"/>
    </location>
</feature>
<feature type="transmembrane region" description="Helical" evidence="1">
    <location>
        <begin position="132"/>
        <end position="150"/>
    </location>
</feature>
<evidence type="ECO:0000256" key="1">
    <source>
        <dbReference type="SAM" id="Phobius"/>
    </source>
</evidence>
<dbReference type="Pfam" id="PF19529">
    <property type="entry name" value="DUF6057"/>
    <property type="match status" value="1"/>
</dbReference>
<feature type="transmembrane region" description="Helical" evidence="1">
    <location>
        <begin position="195"/>
        <end position="214"/>
    </location>
</feature>
<dbReference type="EMBL" id="KF540238">
    <property type="protein sequence ID" value="AIF26589.1"/>
    <property type="molecule type" value="Genomic_DNA"/>
</dbReference>
<keyword evidence="1" id="KW-0472">Membrane</keyword>
<name>A0A0H3U7N2_9BACT</name>
<sequence>MLPKIQFMMKRYSTDAVRKFLIPVIPSVFVFLYFVFAEPSHFYFQEQYQMFLFTSDYLREVLSFPGGVAVYLGRFLTQFFISAAAGALILAILFWLIHRLVHMATGREDDFSLVLSLIPSVVLALYMCDENAFLSAGIAIALGLSAACPLRSVRGGWRCAAAALVLSAVIYFVAGNLGTVVFSAATCLSCKDFRIGLASLATGLLCTYVSRYLFDYPFIRLLTGPHYHRYHDTVPLLPWVAAFSFWAISLPGDFFARVRRKVWSRMAYLVMICSMVSGLFLLRDGQKEELMTYTYLIRHEDWDGILELASKREPVDPIPLSCVNMALARKGYLGDWSFRFRQVGREGLFYPYRREHISPIPASMIYWNLGFINTCLRFTFAAEEVIPDYQKSSWCHKRLAEIFLVNGQYDLSRKYLEPLKYTLFYRSWALRTEKLLDNPDLIETHETYSAVRRRMLKEHHCTYVAEGLKAPLYYLCEEDNRNSLAYQYLLAFELLDKDLDGFAEHFDGSSFRNVPVAYQEAYVLYWSLDHPGPEGIPSFVSQKVIDRFMNFSSDYSSGNEKYLWNRYSNTYWFYYFFREQK</sequence>
<feature type="transmembrane region" description="Helical" evidence="1">
    <location>
        <begin position="75"/>
        <end position="97"/>
    </location>
</feature>
<feature type="transmembrane region" description="Helical" evidence="1">
    <location>
        <begin position="262"/>
        <end position="282"/>
    </location>
</feature>
<proteinExistence type="predicted"/>